<dbReference type="PANTHER" id="PTHR34585:SF22">
    <property type="entry name" value="HELIX-TURN-HELIX DOMAIN-CONTAINING PROTEIN"/>
    <property type="match status" value="1"/>
</dbReference>
<dbReference type="Proteomes" id="UP000006420">
    <property type="component" value="Unassembled WGS sequence"/>
</dbReference>
<sequence>MEVITFESDAFKQLEKKIDRIAGFVTNIEATPNNKDPDWSAIRLESEEICDILDVSSRTLQRIRKEGRLFYYIEKGKCIYKFEDVEQLVKEKIFPTHIKSYQEFRKAYLEYVR</sequence>
<keyword evidence="3" id="KW-1185">Reference proteome</keyword>
<dbReference type="PANTHER" id="PTHR34585">
    <property type="match status" value="1"/>
</dbReference>
<reference evidence="2 3" key="1">
    <citation type="submission" date="2011-04" db="EMBL/GenBank/DDBJ databases">
        <title>The Genome Sequence of Dysgonomonas mossii DSM 22836.</title>
        <authorList>
            <consortium name="The Broad Institute Genome Sequencing Platform"/>
            <person name="Earl A."/>
            <person name="Ward D."/>
            <person name="Feldgarden M."/>
            <person name="Gevers D."/>
            <person name="Pudlo N."/>
            <person name="Martens E."/>
            <person name="Allen-Vercoe E."/>
            <person name="Young S.K."/>
            <person name="Zeng Q."/>
            <person name="Gargeya S."/>
            <person name="Fitzgerald M."/>
            <person name="Haas B."/>
            <person name="Abouelleil A."/>
            <person name="Alvarado L."/>
            <person name="Arachchi H.M."/>
            <person name="Berlin A."/>
            <person name="Brown A."/>
            <person name="Chapman S.B."/>
            <person name="Chen Z."/>
            <person name="Dunbar C."/>
            <person name="Freedman E."/>
            <person name="Gearin G."/>
            <person name="Gellesch M."/>
            <person name="Goldberg J."/>
            <person name="Griggs A."/>
            <person name="Gujja S."/>
            <person name="Heiman D."/>
            <person name="Howarth C."/>
            <person name="Larson L."/>
            <person name="Lui A."/>
            <person name="MacDonald P.J.P."/>
            <person name="Mehta T."/>
            <person name="Montmayeur A."/>
            <person name="Murphy C."/>
            <person name="Neiman D."/>
            <person name="Pearson M."/>
            <person name="Priest M."/>
            <person name="Roberts A."/>
            <person name="Saif S."/>
            <person name="Shea T."/>
            <person name="Shenoy N."/>
            <person name="Sisk P."/>
            <person name="Stolte C."/>
            <person name="Sykes S."/>
            <person name="Yandava C."/>
            <person name="Wortman J."/>
            <person name="Nusbaum C."/>
            <person name="Birren B."/>
        </authorList>
    </citation>
    <scope>NUCLEOTIDE SEQUENCE [LARGE SCALE GENOMIC DNA]</scope>
    <source>
        <strain evidence="2 3">DSM 22836</strain>
    </source>
</reference>
<evidence type="ECO:0000259" key="1">
    <source>
        <dbReference type="Pfam" id="PF12728"/>
    </source>
</evidence>
<gene>
    <name evidence="2" type="ORF">HMPREF9456_00767</name>
</gene>
<dbReference type="RefSeq" id="WP_006842138.1">
    <property type="nucleotide sequence ID" value="NZ_AQWJ01000002.1"/>
</dbReference>
<comment type="caution">
    <text evidence="2">The sequence shown here is derived from an EMBL/GenBank/DDBJ whole genome shotgun (WGS) entry which is preliminary data.</text>
</comment>
<feature type="domain" description="Helix-turn-helix" evidence="1">
    <location>
        <begin position="46"/>
        <end position="91"/>
    </location>
</feature>
<dbReference type="HOGENOM" id="CLU_133781_0_2_10"/>
<dbReference type="GeneID" id="78081444"/>
<dbReference type="InterPro" id="IPR041657">
    <property type="entry name" value="HTH_17"/>
</dbReference>
<name>F8WXN2_9BACT</name>
<evidence type="ECO:0000313" key="3">
    <source>
        <dbReference type="Proteomes" id="UP000006420"/>
    </source>
</evidence>
<protein>
    <recommendedName>
        <fullName evidence="1">Helix-turn-helix domain-containing protein</fullName>
    </recommendedName>
</protein>
<accession>F8WXN2</accession>
<dbReference type="InterPro" id="IPR009061">
    <property type="entry name" value="DNA-bd_dom_put_sf"/>
</dbReference>
<dbReference type="Pfam" id="PF12728">
    <property type="entry name" value="HTH_17"/>
    <property type="match status" value="1"/>
</dbReference>
<organism evidence="2 3">
    <name type="scientific">Dysgonomonas mossii DSM 22836</name>
    <dbReference type="NCBI Taxonomy" id="742767"/>
    <lineage>
        <taxon>Bacteria</taxon>
        <taxon>Pseudomonadati</taxon>
        <taxon>Bacteroidota</taxon>
        <taxon>Bacteroidia</taxon>
        <taxon>Bacteroidales</taxon>
        <taxon>Dysgonomonadaceae</taxon>
        <taxon>Dysgonomonas</taxon>
    </lineage>
</organism>
<dbReference type="STRING" id="742767.HMPREF9456_00767"/>
<dbReference type="EMBL" id="ADLW01000003">
    <property type="protein sequence ID" value="EGK04440.1"/>
    <property type="molecule type" value="Genomic_DNA"/>
</dbReference>
<dbReference type="AlphaFoldDB" id="F8WXN2"/>
<dbReference type="eggNOG" id="ENOG502ZXVC">
    <property type="taxonomic scope" value="Bacteria"/>
</dbReference>
<proteinExistence type="predicted"/>
<dbReference type="OrthoDB" id="1100622at2"/>
<evidence type="ECO:0000313" key="2">
    <source>
        <dbReference type="EMBL" id="EGK04440.1"/>
    </source>
</evidence>
<dbReference type="SUPFAM" id="SSF46955">
    <property type="entry name" value="Putative DNA-binding domain"/>
    <property type="match status" value="1"/>
</dbReference>